<evidence type="ECO:0000256" key="2">
    <source>
        <dbReference type="ARBA" id="ARBA00004613"/>
    </source>
</evidence>
<keyword evidence="11" id="KW-0969">Cilium</keyword>
<evidence type="ECO:0000259" key="10">
    <source>
        <dbReference type="Pfam" id="PF22638"/>
    </source>
</evidence>
<feature type="domain" description="Flagellar basal-body/hook protein C-terminal" evidence="9">
    <location>
        <begin position="421"/>
        <end position="461"/>
    </location>
</feature>
<dbReference type="PANTHER" id="PTHR30033:SF1">
    <property type="entry name" value="FLAGELLAR HOOK-ASSOCIATED PROTEIN 1"/>
    <property type="match status" value="1"/>
</dbReference>
<dbReference type="GO" id="GO:0009424">
    <property type="term" value="C:bacterial-type flagellum hook"/>
    <property type="evidence" value="ECO:0007669"/>
    <property type="project" value="UniProtKB-UniRule"/>
</dbReference>
<reference evidence="11 12" key="1">
    <citation type="submission" date="2018-11" db="EMBL/GenBank/DDBJ databases">
        <title>Cryobacterium sp. nov., isolated from rhizosphere soil of lettuce.</title>
        <authorList>
            <person name="Wang Y."/>
        </authorList>
    </citation>
    <scope>NUCLEOTIDE SEQUENCE [LARGE SCALE GENOMIC DNA]</scope>
    <source>
        <strain evidence="11 12">NEAU-85</strain>
    </source>
</reference>
<evidence type="ECO:0000259" key="8">
    <source>
        <dbReference type="Pfam" id="PF00460"/>
    </source>
</evidence>
<name>A0A3M8LMI1_9MICO</name>
<keyword evidence="11" id="KW-0282">Flagellum</keyword>
<dbReference type="Proteomes" id="UP000279859">
    <property type="component" value="Unassembled WGS sequence"/>
</dbReference>
<dbReference type="Pfam" id="PF22638">
    <property type="entry name" value="FlgK_D1"/>
    <property type="match status" value="1"/>
</dbReference>
<dbReference type="InterPro" id="IPR010930">
    <property type="entry name" value="Flg_bb/hook_C_dom"/>
</dbReference>
<dbReference type="Pfam" id="PF06429">
    <property type="entry name" value="Flg_bbr_C"/>
    <property type="match status" value="1"/>
</dbReference>
<evidence type="ECO:0000313" key="11">
    <source>
        <dbReference type="EMBL" id="RNE66690.1"/>
    </source>
</evidence>
<evidence type="ECO:0000256" key="1">
    <source>
        <dbReference type="ARBA" id="ARBA00004365"/>
    </source>
</evidence>
<comment type="caution">
    <text evidence="11">The sequence shown here is derived from an EMBL/GenBank/DDBJ whole genome shotgun (WGS) entry which is preliminary data.</text>
</comment>
<comment type="subcellular location">
    <subcellularLocation>
        <location evidence="1 7">Bacterial flagellum</location>
    </subcellularLocation>
    <subcellularLocation>
        <location evidence="2 7">Secreted</location>
    </subcellularLocation>
</comment>
<organism evidence="11 12">
    <name type="scientific">Cryobacterium tepidiphilum</name>
    <dbReference type="NCBI Taxonomy" id="2486026"/>
    <lineage>
        <taxon>Bacteria</taxon>
        <taxon>Bacillati</taxon>
        <taxon>Actinomycetota</taxon>
        <taxon>Actinomycetes</taxon>
        <taxon>Micrococcales</taxon>
        <taxon>Microbacteriaceae</taxon>
        <taxon>Cryobacterium</taxon>
    </lineage>
</organism>
<dbReference type="PRINTS" id="PR01005">
    <property type="entry name" value="FLGHOOKAP1"/>
</dbReference>
<dbReference type="AlphaFoldDB" id="A0A3M8LMI1"/>
<feature type="domain" description="Flagellar hook-associated protein FlgK helical" evidence="10">
    <location>
        <begin position="99"/>
        <end position="334"/>
    </location>
</feature>
<dbReference type="GO" id="GO:0044780">
    <property type="term" value="P:bacterial-type flagellum assembly"/>
    <property type="evidence" value="ECO:0007669"/>
    <property type="project" value="InterPro"/>
</dbReference>
<evidence type="ECO:0000256" key="4">
    <source>
        <dbReference type="ARBA" id="ARBA00016244"/>
    </source>
</evidence>
<dbReference type="SUPFAM" id="SSF64518">
    <property type="entry name" value="Phase 1 flagellin"/>
    <property type="match status" value="1"/>
</dbReference>
<gene>
    <name evidence="7 11" type="primary">flgK</name>
    <name evidence="11" type="ORF">EEJ31_02560</name>
</gene>
<evidence type="ECO:0000256" key="6">
    <source>
        <dbReference type="ARBA" id="ARBA00023143"/>
    </source>
</evidence>
<dbReference type="InterPro" id="IPR002371">
    <property type="entry name" value="FlgK"/>
</dbReference>
<dbReference type="GO" id="GO:0005576">
    <property type="term" value="C:extracellular region"/>
    <property type="evidence" value="ECO:0007669"/>
    <property type="project" value="UniProtKB-SubCell"/>
</dbReference>
<keyword evidence="6 7" id="KW-0975">Bacterial flagellum</keyword>
<evidence type="ECO:0000256" key="3">
    <source>
        <dbReference type="ARBA" id="ARBA00009677"/>
    </source>
</evidence>
<sequence length="468" mass="47191">MSTFGGLSTAYSGLVAARQGLDVVGQNIANANTDGYTRQRVTTSAIGGSAQMGMFTGGVRVGQGVSVDGIERLGSANLDAQVRSTAGTSGYTAVRANALSSLETSLHEPGENGLSTQLQEFWAAWQDLSNAPGESAQSGLVLSQAGVLVTQIASGYQAVDSQWSEVRADLSGHVDELNNVASRVAELNGQIRSTLASGGNVNELLDQRGTLTTTIASLTGGALQERPDGTVDVLVGGNLLVSGTTAQRLTVTGSSRMDQAGAAPVRLQWASSPGTPVAIDGGEIAGGLSLLAASGPLAQAAASYNDFATQLAGQVNAIHQGGVSTTGATGLAFFGLDAALPAALGLSVIPTDASGIATGDPASGSQDGGVADAIAQLGATADSPNRTWASFVTSIGVATKSELQTASLADLAATSAVDRQLANSGVDLDEENVNMLMFQHAYQGAARVMTAVDEMLDTLINHTGLVGR</sequence>
<dbReference type="OrthoDB" id="9802553at2"/>
<dbReference type="InterPro" id="IPR053927">
    <property type="entry name" value="FlgK_helical"/>
</dbReference>
<accession>A0A3M8LMI1</accession>
<dbReference type="InterPro" id="IPR001444">
    <property type="entry name" value="Flag_bb_rod_N"/>
</dbReference>
<dbReference type="RefSeq" id="WP_123044730.1">
    <property type="nucleotide sequence ID" value="NZ_RDSR01000003.1"/>
</dbReference>
<dbReference type="PANTHER" id="PTHR30033">
    <property type="entry name" value="FLAGELLAR HOOK-ASSOCIATED PROTEIN 1"/>
    <property type="match status" value="1"/>
</dbReference>
<feature type="domain" description="Flagellar basal body rod protein N-terminal" evidence="8">
    <location>
        <begin position="7"/>
        <end position="37"/>
    </location>
</feature>
<evidence type="ECO:0000256" key="5">
    <source>
        <dbReference type="ARBA" id="ARBA00022525"/>
    </source>
</evidence>
<dbReference type="EMBL" id="RDSR01000003">
    <property type="protein sequence ID" value="RNE66690.1"/>
    <property type="molecule type" value="Genomic_DNA"/>
</dbReference>
<dbReference type="Pfam" id="PF00460">
    <property type="entry name" value="Flg_bb_rod"/>
    <property type="match status" value="1"/>
</dbReference>
<keyword evidence="5 7" id="KW-0964">Secreted</keyword>
<proteinExistence type="inferred from homology"/>
<comment type="similarity">
    <text evidence="3 7">Belongs to the flagella basal body rod proteins family.</text>
</comment>
<keyword evidence="11" id="KW-0966">Cell projection</keyword>
<evidence type="ECO:0000256" key="7">
    <source>
        <dbReference type="RuleBase" id="RU362065"/>
    </source>
</evidence>
<keyword evidence="12" id="KW-1185">Reference proteome</keyword>
<evidence type="ECO:0000259" key="9">
    <source>
        <dbReference type="Pfam" id="PF06429"/>
    </source>
</evidence>
<dbReference type="GO" id="GO:0005198">
    <property type="term" value="F:structural molecule activity"/>
    <property type="evidence" value="ECO:0007669"/>
    <property type="project" value="UniProtKB-UniRule"/>
</dbReference>
<dbReference type="NCBIfam" id="TIGR02492">
    <property type="entry name" value="flgK_ends"/>
    <property type="match status" value="1"/>
</dbReference>
<protein>
    <recommendedName>
        <fullName evidence="4 7">Flagellar hook-associated protein 1</fullName>
        <shortName evidence="7">HAP1</shortName>
    </recommendedName>
</protein>
<evidence type="ECO:0000313" key="12">
    <source>
        <dbReference type="Proteomes" id="UP000279859"/>
    </source>
</evidence>